<dbReference type="Gene3D" id="2.30.40.10">
    <property type="entry name" value="Urease, subunit C, domain 1"/>
    <property type="match status" value="1"/>
</dbReference>
<comment type="caution">
    <text evidence="3">The sequence shown here is derived from an EMBL/GenBank/DDBJ whole genome shotgun (WGS) entry which is preliminary data.</text>
</comment>
<name>A0A2T2WVR6_9FIRM</name>
<dbReference type="InterPro" id="IPR011059">
    <property type="entry name" value="Metal-dep_hydrolase_composite"/>
</dbReference>
<dbReference type="Gene3D" id="3.20.20.140">
    <property type="entry name" value="Metal-dependent hydrolases"/>
    <property type="match status" value="1"/>
</dbReference>
<accession>A0A2T2WVR6</accession>
<gene>
    <name evidence="3" type="ORF">C7B43_14100</name>
</gene>
<dbReference type="SUPFAM" id="SSF51556">
    <property type="entry name" value="Metallo-dependent hydrolases"/>
    <property type="match status" value="1"/>
</dbReference>
<organism evidence="3 4">
    <name type="scientific">Sulfobacillus benefaciens</name>
    <dbReference type="NCBI Taxonomy" id="453960"/>
    <lineage>
        <taxon>Bacteria</taxon>
        <taxon>Bacillati</taxon>
        <taxon>Bacillota</taxon>
        <taxon>Clostridia</taxon>
        <taxon>Eubacteriales</taxon>
        <taxon>Clostridiales Family XVII. Incertae Sedis</taxon>
        <taxon>Sulfobacillus</taxon>
    </lineage>
</organism>
<dbReference type="Pfam" id="PF01979">
    <property type="entry name" value="Amidohydro_1"/>
    <property type="match status" value="1"/>
</dbReference>
<reference evidence="3 4" key="1">
    <citation type="journal article" date="2014" name="BMC Genomics">
        <title>Comparison of environmental and isolate Sulfobacillus genomes reveals diverse carbon, sulfur, nitrogen, and hydrogen metabolisms.</title>
        <authorList>
            <person name="Justice N.B."/>
            <person name="Norman A."/>
            <person name="Brown C.T."/>
            <person name="Singh A."/>
            <person name="Thomas B.C."/>
            <person name="Banfield J.F."/>
        </authorList>
    </citation>
    <scope>NUCLEOTIDE SEQUENCE [LARGE SCALE GENOMIC DNA]</scope>
    <source>
        <strain evidence="3">AMDSBA1</strain>
    </source>
</reference>
<dbReference type="Proteomes" id="UP000242699">
    <property type="component" value="Unassembled WGS sequence"/>
</dbReference>
<dbReference type="SUPFAM" id="SSF51338">
    <property type="entry name" value="Composite domain of metallo-dependent hydrolases"/>
    <property type="match status" value="1"/>
</dbReference>
<dbReference type="InterPro" id="IPR050287">
    <property type="entry name" value="MTA/SAH_deaminase"/>
</dbReference>
<evidence type="ECO:0000259" key="2">
    <source>
        <dbReference type="Pfam" id="PF01979"/>
    </source>
</evidence>
<keyword evidence="1" id="KW-0378">Hydrolase</keyword>
<sequence length="441" mass="48965">MLTGYQPQWMWVHGRFAENFSLVASDDTGRIVALGPKDAVRARYPRATWEPWPNKVLVPGTVNTHSHSFQHLLRGLAVDQPFLIWRDQALYRLTPYLNPNALYLGAKLAFSEMILQGITTVVDFFYLHDHGLDNDLAVIQAAQEVGIRLILARTFYDWEGAPEAYRETPEEAVNRTRILAGRYRNNPMVHIHPAPHSVHGASDAMIDAAVGLARDLKAPYHMHIAEEPFEVDEQRKKTGLSPVEHLAQLNALDSSLIAVHLTWASPQDAALLGQASARLAYCPSSNMFLADGVTPLKMLRDAGVQVGLGTDGGCSNNRASVYEEMRMAALLQKVGSLDATILTHQEVWNMGTENGADMLRVDAGRLEENRLADFVGIDLTHVSLLPWSQETLLANIVYAMSPAAVRNVVVGGRKIVQEGQLETEDVQALSRNIQQLIRNWM</sequence>
<evidence type="ECO:0000313" key="4">
    <source>
        <dbReference type="Proteomes" id="UP000242699"/>
    </source>
</evidence>
<dbReference type="PANTHER" id="PTHR43794">
    <property type="entry name" value="AMINOHYDROLASE SSNA-RELATED"/>
    <property type="match status" value="1"/>
</dbReference>
<proteinExistence type="predicted"/>
<protein>
    <submittedName>
        <fullName evidence="3">S-adenosylhomocysteine deaminase</fullName>
    </submittedName>
</protein>
<dbReference type="InterPro" id="IPR006680">
    <property type="entry name" value="Amidohydro-rel"/>
</dbReference>
<dbReference type="PANTHER" id="PTHR43794:SF11">
    <property type="entry name" value="AMIDOHYDROLASE-RELATED DOMAIN-CONTAINING PROTEIN"/>
    <property type="match status" value="1"/>
</dbReference>
<dbReference type="InterPro" id="IPR032466">
    <property type="entry name" value="Metal_Hydrolase"/>
</dbReference>
<evidence type="ECO:0000313" key="3">
    <source>
        <dbReference type="EMBL" id="PSR26334.1"/>
    </source>
</evidence>
<dbReference type="EMBL" id="PXYT01000037">
    <property type="protein sequence ID" value="PSR26334.1"/>
    <property type="molecule type" value="Genomic_DNA"/>
</dbReference>
<dbReference type="GO" id="GO:0016810">
    <property type="term" value="F:hydrolase activity, acting on carbon-nitrogen (but not peptide) bonds"/>
    <property type="evidence" value="ECO:0007669"/>
    <property type="project" value="InterPro"/>
</dbReference>
<dbReference type="AlphaFoldDB" id="A0A2T2WVR6"/>
<evidence type="ECO:0000256" key="1">
    <source>
        <dbReference type="ARBA" id="ARBA00022801"/>
    </source>
</evidence>
<feature type="domain" description="Amidohydrolase-related" evidence="2">
    <location>
        <begin position="56"/>
        <end position="413"/>
    </location>
</feature>